<dbReference type="InterPro" id="IPR001155">
    <property type="entry name" value="OxRdtase_FMN_N"/>
</dbReference>
<dbReference type="Gene3D" id="3.20.20.70">
    <property type="entry name" value="Aldolase class I"/>
    <property type="match status" value="1"/>
</dbReference>
<comment type="similarity">
    <text evidence="2">Belongs to the NADH:flavin oxidoreductase/NADH oxidase family.</text>
</comment>
<dbReference type="GO" id="GO:0010181">
    <property type="term" value="F:FMN binding"/>
    <property type="evidence" value="ECO:0007669"/>
    <property type="project" value="InterPro"/>
</dbReference>
<evidence type="ECO:0000313" key="8">
    <source>
        <dbReference type="EMBL" id="GMG40260.1"/>
    </source>
</evidence>
<keyword evidence="3" id="KW-0285">Flavoprotein</keyword>
<dbReference type="InterPro" id="IPR045247">
    <property type="entry name" value="Oye-like"/>
</dbReference>
<dbReference type="SUPFAM" id="SSF51395">
    <property type="entry name" value="FMN-linked oxidoreductases"/>
    <property type="match status" value="1"/>
</dbReference>
<dbReference type="Proteomes" id="UP001165063">
    <property type="component" value="Unassembled WGS sequence"/>
</dbReference>
<evidence type="ECO:0000313" key="9">
    <source>
        <dbReference type="Proteomes" id="UP001165063"/>
    </source>
</evidence>
<dbReference type="PANTHER" id="PTHR22893:SF91">
    <property type="entry name" value="NADPH DEHYDROGENASE 2-RELATED"/>
    <property type="match status" value="1"/>
</dbReference>
<accession>A0A9W6Z2G2</accession>
<proteinExistence type="inferred from homology"/>
<dbReference type="InterPro" id="IPR013785">
    <property type="entry name" value="Aldolase_TIM"/>
</dbReference>
<comment type="cofactor">
    <cofactor evidence="1">
        <name>FMN</name>
        <dbReference type="ChEBI" id="CHEBI:58210"/>
    </cofactor>
</comment>
<keyword evidence="3" id="KW-0288">FMN</keyword>
<dbReference type="OrthoDB" id="276546at2759"/>
<feature type="domain" description="NADH:flavin oxidoreductase/NADH oxidase N-terminal" evidence="7">
    <location>
        <begin position="14"/>
        <end position="364"/>
    </location>
</feature>
<dbReference type="FunFam" id="3.20.20.70:FF:000138">
    <property type="entry name" value="NADPH dehydrogenase 1"/>
    <property type="match status" value="1"/>
</dbReference>
<name>A0A9W6Z2G2_AMBMO</name>
<gene>
    <name evidence="8" type="ORF">Amon01_000602900</name>
</gene>
<keyword evidence="9" id="KW-1185">Reference proteome</keyword>
<evidence type="ECO:0000256" key="5">
    <source>
        <dbReference type="ARBA" id="ARBA00067604"/>
    </source>
</evidence>
<evidence type="ECO:0000256" key="6">
    <source>
        <dbReference type="ARBA" id="ARBA00075326"/>
    </source>
</evidence>
<comment type="function">
    <text evidence="4">Oxidoreductase that binds mammalian estrogens with high affinity.</text>
</comment>
<dbReference type="AlphaFoldDB" id="A0A9W6Z2G2"/>
<dbReference type="PANTHER" id="PTHR22893">
    <property type="entry name" value="NADH OXIDOREDUCTASE-RELATED"/>
    <property type="match status" value="1"/>
</dbReference>
<evidence type="ECO:0000256" key="3">
    <source>
        <dbReference type="ARBA" id="ARBA00022643"/>
    </source>
</evidence>
<sequence length="407" mass="45689">MSTSKTHPSLKDTNLFKPIKVGSVTLQNRLAFAPTTRFRNTEDFVATNLQKKYYEDRAEKNGGLLITEATFISPQAGLYPHGPMIHTERQAKAWKQVVDGVHAKGTSIAMQLWHLGRAAYPDLLKKHGLPLLAASADYIDEESKQAAIKAGNELRAFTIPEIKAMIQEYVEAAKKAINIAGFDFVEIHSAHMYTLAQFIDIASNHRTDQYGGSIENRNRLTLEVVDALIEAVGAEKVGIRISPYVTWQGGSGADSELMHPIAQYAYLYSELERRGKEGKRLAYVHSVEARVAIGIDVQDAPQYSSEWVRQIWKGVLVRAGSYLHQDGYKNLINDVNGDDRTIIAVSRYFTSNPDLAERLKNGQELTKYDRTYFYAQTNYKYNTWGKFGEENKGEDSVEAKQEMVALA</sequence>
<dbReference type="CDD" id="cd02933">
    <property type="entry name" value="OYE_like_FMN"/>
    <property type="match status" value="1"/>
</dbReference>
<protein>
    <recommendedName>
        <fullName evidence="5">Probable NADPH dehydrogenase</fullName>
    </recommendedName>
    <alternativeName>
        <fullName evidence="6">Estrogen-binding protein</fullName>
    </alternativeName>
</protein>
<dbReference type="Pfam" id="PF00724">
    <property type="entry name" value="Oxidored_FMN"/>
    <property type="match status" value="1"/>
</dbReference>
<evidence type="ECO:0000259" key="7">
    <source>
        <dbReference type="Pfam" id="PF00724"/>
    </source>
</evidence>
<dbReference type="EMBL" id="BSXU01003628">
    <property type="protein sequence ID" value="GMG40260.1"/>
    <property type="molecule type" value="Genomic_DNA"/>
</dbReference>
<organism evidence="8 9">
    <name type="scientific">Ambrosiozyma monospora</name>
    <name type="common">Yeast</name>
    <name type="synonym">Endomycopsis monosporus</name>
    <dbReference type="NCBI Taxonomy" id="43982"/>
    <lineage>
        <taxon>Eukaryota</taxon>
        <taxon>Fungi</taxon>
        <taxon>Dikarya</taxon>
        <taxon>Ascomycota</taxon>
        <taxon>Saccharomycotina</taxon>
        <taxon>Pichiomycetes</taxon>
        <taxon>Pichiales</taxon>
        <taxon>Pichiaceae</taxon>
        <taxon>Ambrosiozyma</taxon>
    </lineage>
</organism>
<comment type="caution">
    <text evidence="8">The sequence shown here is derived from an EMBL/GenBank/DDBJ whole genome shotgun (WGS) entry which is preliminary data.</text>
</comment>
<dbReference type="GO" id="GO:0003959">
    <property type="term" value="F:NADPH dehydrogenase activity"/>
    <property type="evidence" value="ECO:0007669"/>
    <property type="project" value="TreeGrafter"/>
</dbReference>
<reference evidence="8" key="1">
    <citation type="submission" date="2023-04" db="EMBL/GenBank/DDBJ databases">
        <title>Ambrosiozyma monospora NBRC 1965.</title>
        <authorList>
            <person name="Ichikawa N."/>
            <person name="Sato H."/>
            <person name="Tonouchi N."/>
        </authorList>
    </citation>
    <scope>NUCLEOTIDE SEQUENCE</scope>
    <source>
        <strain evidence="8">NBRC 1965</strain>
    </source>
</reference>
<evidence type="ECO:0000256" key="4">
    <source>
        <dbReference type="ARBA" id="ARBA00056646"/>
    </source>
</evidence>
<evidence type="ECO:0000256" key="2">
    <source>
        <dbReference type="ARBA" id="ARBA00005979"/>
    </source>
</evidence>
<evidence type="ECO:0000256" key="1">
    <source>
        <dbReference type="ARBA" id="ARBA00001917"/>
    </source>
</evidence>
<dbReference type="GO" id="GO:0042562">
    <property type="term" value="F:hormone binding"/>
    <property type="evidence" value="ECO:0007669"/>
    <property type="project" value="UniProtKB-ARBA"/>
</dbReference>